<gene>
    <name evidence="1" type="ORF">VB264_10795</name>
</gene>
<dbReference type="EMBL" id="JAYFUL010000014">
    <property type="protein sequence ID" value="MEA5258268.1"/>
    <property type="molecule type" value="Genomic_DNA"/>
</dbReference>
<dbReference type="RefSeq" id="WP_309912213.1">
    <property type="nucleotide sequence ID" value="NZ_JAYFUL010000014.1"/>
</dbReference>
<protein>
    <submittedName>
        <fullName evidence="1">Uncharacterized protein</fullName>
    </submittedName>
</protein>
<organism evidence="1 2">
    <name type="scientific">Arcicella aquatica</name>
    <dbReference type="NCBI Taxonomy" id="217141"/>
    <lineage>
        <taxon>Bacteria</taxon>
        <taxon>Pseudomonadati</taxon>
        <taxon>Bacteroidota</taxon>
        <taxon>Cytophagia</taxon>
        <taxon>Cytophagales</taxon>
        <taxon>Flectobacillaceae</taxon>
        <taxon>Arcicella</taxon>
    </lineage>
</organism>
<evidence type="ECO:0000313" key="1">
    <source>
        <dbReference type="EMBL" id="MEA5258268.1"/>
    </source>
</evidence>
<comment type="caution">
    <text evidence="1">The sequence shown here is derived from an EMBL/GenBank/DDBJ whole genome shotgun (WGS) entry which is preliminary data.</text>
</comment>
<keyword evidence="2" id="KW-1185">Reference proteome</keyword>
<sequence length="83" mass="9692">MPPNDLKKTSELLKCRIKACKDSLPNNWRQRIIIIAPEYDSLKGARLMDNVYKLRSSDLRLTELIEKIVEEINQKKGQNPKKI</sequence>
<name>A0ABU5QMI8_9BACT</name>
<evidence type="ECO:0000313" key="2">
    <source>
        <dbReference type="Proteomes" id="UP001304671"/>
    </source>
</evidence>
<reference evidence="1 2" key="1">
    <citation type="submission" date="2023-12" db="EMBL/GenBank/DDBJ databases">
        <title>Novel species of the genus Arcicella isolated from rivers.</title>
        <authorList>
            <person name="Lu H."/>
        </authorList>
    </citation>
    <scope>NUCLEOTIDE SEQUENCE [LARGE SCALE GENOMIC DNA]</scope>
    <source>
        <strain evidence="1 2">LMG 21963</strain>
    </source>
</reference>
<proteinExistence type="predicted"/>
<accession>A0ABU5QMI8</accession>
<dbReference type="Proteomes" id="UP001304671">
    <property type="component" value="Unassembled WGS sequence"/>
</dbReference>